<dbReference type="InterPro" id="IPR008915">
    <property type="entry name" value="Peptidase_M50"/>
</dbReference>
<dbReference type="InterPro" id="IPR004387">
    <property type="entry name" value="Pept_M50_Zn"/>
</dbReference>
<feature type="chain" id="PRO_5005190848" description="Peptidase M50 domain-containing protein" evidence="12">
    <location>
        <begin position="22"/>
        <end position="601"/>
    </location>
</feature>
<evidence type="ECO:0000313" key="15">
    <source>
        <dbReference type="Proteomes" id="UP000041254"/>
    </source>
</evidence>
<evidence type="ECO:0000313" key="14">
    <source>
        <dbReference type="EMBL" id="CEM32704.1"/>
    </source>
</evidence>
<dbReference type="GO" id="GO:0004222">
    <property type="term" value="F:metalloendopeptidase activity"/>
    <property type="evidence" value="ECO:0007669"/>
    <property type="project" value="InterPro"/>
</dbReference>
<evidence type="ECO:0000256" key="12">
    <source>
        <dbReference type="SAM" id="SignalP"/>
    </source>
</evidence>
<accession>A0A0G4GQH8</accession>
<dbReference type="Proteomes" id="UP000041254">
    <property type="component" value="Unassembled WGS sequence"/>
</dbReference>
<keyword evidence="6" id="KW-0378">Hydrolase</keyword>
<dbReference type="OMA" id="FWIATST"/>
<keyword evidence="7" id="KW-0862">Zinc</keyword>
<evidence type="ECO:0000259" key="13">
    <source>
        <dbReference type="Pfam" id="PF02163"/>
    </source>
</evidence>
<dbReference type="Pfam" id="PF02163">
    <property type="entry name" value="Peptidase_M50"/>
    <property type="match status" value="2"/>
</dbReference>
<dbReference type="AlphaFoldDB" id="A0A0G4GQH8"/>
<evidence type="ECO:0000256" key="10">
    <source>
        <dbReference type="ARBA" id="ARBA00023136"/>
    </source>
</evidence>
<dbReference type="PANTHER" id="PTHR42837:SF2">
    <property type="entry name" value="MEMBRANE METALLOPROTEASE ARASP2, CHLOROPLASTIC-RELATED"/>
    <property type="match status" value="1"/>
</dbReference>
<evidence type="ECO:0000256" key="3">
    <source>
        <dbReference type="ARBA" id="ARBA00009989"/>
    </source>
</evidence>
<evidence type="ECO:0000256" key="6">
    <source>
        <dbReference type="ARBA" id="ARBA00022801"/>
    </source>
</evidence>
<evidence type="ECO:0000256" key="4">
    <source>
        <dbReference type="ARBA" id="ARBA00022670"/>
    </source>
</evidence>
<feature type="region of interest" description="Disordered" evidence="11">
    <location>
        <begin position="20"/>
        <end position="92"/>
    </location>
</feature>
<dbReference type="SUPFAM" id="SSF50156">
    <property type="entry name" value="PDZ domain-like"/>
    <property type="match status" value="1"/>
</dbReference>
<dbReference type="STRING" id="1169540.A0A0G4GQH8"/>
<reference evidence="14 15" key="1">
    <citation type="submission" date="2014-11" db="EMBL/GenBank/DDBJ databases">
        <authorList>
            <person name="Zhu J."/>
            <person name="Qi W."/>
            <person name="Song R."/>
        </authorList>
    </citation>
    <scope>NUCLEOTIDE SEQUENCE [LARGE SCALE GENOMIC DNA]</scope>
</reference>
<dbReference type="GO" id="GO:0016020">
    <property type="term" value="C:membrane"/>
    <property type="evidence" value="ECO:0007669"/>
    <property type="project" value="UniProtKB-SubCell"/>
</dbReference>
<dbReference type="InterPro" id="IPR036034">
    <property type="entry name" value="PDZ_sf"/>
</dbReference>
<keyword evidence="10" id="KW-0472">Membrane</keyword>
<feature type="compositionally biased region" description="Pro residues" evidence="11">
    <location>
        <begin position="171"/>
        <end position="180"/>
    </location>
</feature>
<feature type="domain" description="Peptidase M50" evidence="13">
    <location>
        <begin position="133"/>
        <end position="170"/>
    </location>
</feature>
<evidence type="ECO:0000256" key="11">
    <source>
        <dbReference type="SAM" id="MobiDB-lite"/>
    </source>
</evidence>
<dbReference type="EMBL" id="CDMY01000759">
    <property type="protein sequence ID" value="CEM32704.1"/>
    <property type="molecule type" value="Genomic_DNA"/>
</dbReference>
<dbReference type="InParanoid" id="A0A0G4GQH8"/>
<dbReference type="Gene3D" id="2.30.42.10">
    <property type="match status" value="1"/>
</dbReference>
<dbReference type="PANTHER" id="PTHR42837">
    <property type="entry name" value="REGULATOR OF SIGMA-E PROTEASE RSEP"/>
    <property type="match status" value="1"/>
</dbReference>
<keyword evidence="9" id="KW-0482">Metalloprotease</keyword>
<comment type="similarity">
    <text evidence="3">Belongs to the peptidase M50A family.</text>
</comment>
<feature type="compositionally biased region" description="Polar residues" evidence="11">
    <location>
        <begin position="199"/>
        <end position="211"/>
    </location>
</feature>
<keyword evidence="12" id="KW-0732">Signal</keyword>
<dbReference type="PhylomeDB" id="A0A0G4GQH8"/>
<keyword evidence="15" id="KW-1185">Reference proteome</keyword>
<feature type="region of interest" description="Disordered" evidence="11">
    <location>
        <begin position="168"/>
        <end position="217"/>
    </location>
</feature>
<keyword evidence="5" id="KW-0812">Transmembrane</keyword>
<evidence type="ECO:0000256" key="1">
    <source>
        <dbReference type="ARBA" id="ARBA00001947"/>
    </source>
</evidence>
<evidence type="ECO:0000256" key="7">
    <source>
        <dbReference type="ARBA" id="ARBA00022833"/>
    </source>
</evidence>
<proteinExistence type="inferred from homology"/>
<dbReference type="GO" id="GO:0006508">
    <property type="term" value="P:proteolysis"/>
    <property type="evidence" value="ECO:0007669"/>
    <property type="project" value="UniProtKB-KW"/>
</dbReference>
<gene>
    <name evidence="14" type="ORF">Vbra_18366</name>
</gene>
<protein>
    <recommendedName>
        <fullName evidence="13">Peptidase M50 domain-containing protein</fullName>
    </recommendedName>
</protein>
<evidence type="ECO:0000256" key="2">
    <source>
        <dbReference type="ARBA" id="ARBA00004141"/>
    </source>
</evidence>
<name>A0A0G4GQH8_VITBC</name>
<evidence type="ECO:0000256" key="9">
    <source>
        <dbReference type="ARBA" id="ARBA00023049"/>
    </source>
</evidence>
<comment type="subcellular location">
    <subcellularLocation>
        <location evidence="2">Membrane</location>
        <topology evidence="2">Multi-pass membrane protein</topology>
    </subcellularLocation>
</comment>
<keyword evidence="4" id="KW-0645">Protease</keyword>
<evidence type="ECO:0000256" key="8">
    <source>
        <dbReference type="ARBA" id="ARBA00022989"/>
    </source>
</evidence>
<comment type="cofactor">
    <cofactor evidence="1">
        <name>Zn(2+)</name>
        <dbReference type="ChEBI" id="CHEBI:29105"/>
    </cofactor>
</comment>
<organism evidence="14 15">
    <name type="scientific">Vitrella brassicaformis (strain CCMP3155)</name>
    <dbReference type="NCBI Taxonomy" id="1169540"/>
    <lineage>
        <taxon>Eukaryota</taxon>
        <taxon>Sar</taxon>
        <taxon>Alveolata</taxon>
        <taxon>Colpodellida</taxon>
        <taxon>Vitrellaceae</taxon>
        <taxon>Vitrella</taxon>
    </lineage>
</organism>
<feature type="signal peptide" evidence="12">
    <location>
        <begin position="1"/>
        <end position="21"/>
    </location>
</feature>
<evidence type="ECO:0000256" key="5">
    <source>
        <dbReference type="ARBA" id="ARBA00022692"/>
    </source>
</evidence>
<dbReference type="VEuPathDB" id="CryptoDB:Vbra_18366"/>
<feature type="domain" description="Peptidase M50" evidence="13">
    <location>
        <begin position="220"/>
        <end position="579"/>
    </location>
</feature>
<dbReference type="OrthoDB" id="445896at2759"/>
<keyword evidence="8" id="KW-1133">Transmembrane helix</keyword>
<sequence length="601" mass="64227">MPSRAVICAVILALSTSGSSAVNRPAFQPPLPSESKPQLATLKTAAARIKQTDAATPEQPRPSQRQGLQLRDEDGNLIDPVTSAGSSPLPSKKASDILPPRLYSPLFTSLFLAAAVLPSNTAFDPSGFIGPSVIAALVFFHELGHFIAAQLCGVAVKEFAVGIGPPLVSWSPPPSPPEEPQTPGVTVRPLRTLRRSDPSSKPSRQPAPLQSDSDEGWRWGEGTKWSLRMLPFGGYNMLSTAWEQKEDGKFVLLQKPELFENKSAPEKALVLLGGILANLALAWACITAGVAWSGVPSVTPEPGIQILNVRCAGEVSQSARSSSVDVQLTDKGERCPAAEAGLRPGDVILQVGDLKIPPAKPIPQDSRNIITKEVIPRIEKSADEPLRLLISRETKAPPSATAAAAATDERPSYPVLRSSLSSSDIFEVYVQPQTRSKVVGGTTVQYGSVGIDMVPNIVFSYRRPESLLEVISIGTKEFWIATSTAAQGYFQFFTRMLTFTPDPSVQGRLVGPVGISKQVSAVSKTDSARLLPFIAELSISLAILNLIPLPILDGGQLVELIVETIRGKAFDPRTKGRVRGIFIVGFVVLALQTLVSDILAP</sequence>